<feature type="region of interest" description="Disordered" evidence="1">
    <location>
        <begin position="296"/>
        <end position="316"/>
    </location>
</feature>
<organism evidence="2 3">
    <name type="scientific">Aspergillus rambellii</name>
    <dbReference type="NCBI Taxonomy" id="308745"/>
    <lineage>
        <taxon>Eukaryota</taxon>
        <taxon>Fungi</taxon>
        <taxon>Dikarya</taxon>
        <taxon>Ascomycota</taxon>
        <taxon>Pezizomycotina</taxon>
        <taxon>Eurotiomycetes</taxon>
        <taxon>Eurotiomycetidae</taxon>
        <taxon>Eurotiales</taxon>
        <taxon>Aspergillaceae</taxon>
        <taxon>Aspergillus</taxon>
        <taxon>Aspergillus subgen. Nidulantes</taxon>
    </lineage>
</organism>
<proteinExistence type="predicted"/>
<feature type="compositionally biased region" description="Basic and acidic residues" evidence="1">
    <location>
        <begin position="299"/>
        <end position="316"/>
    </location>
</feature>
<feature type="region of interest" description="Disordered" evidence="1">
    <location>
        <begin position="96"/>
        <end position="116"/>
    </location>
</feature>
<sequence>MEIRRRKIIRRYVYGGMRTTCKRNDTQEQDELYHPRYVLPRDSEELDSPTYRMIETREPLSSRRSLSNLWRLRSSPTRSQPFRMYLPFMRQATVSEEDMDITEREPRGRRASPRLFVVDSPGEIRHVWPRSERTRSPSPRIRSISPRSRSLSFHRDTAITMEDAREPRSLERPKGPRPPRERTPVVEREPIRRKPRQSPARTAEVRQSPNRSRERSRSSGRQVRFSQEVEYEESRNRPRGRHGIRQPDSREVQGQIRRDIFGRTTAATSDISDRASLRSLSPSRTAYWRARSPWPSRLADTDRANKHSSRRSENVRPRARIIRDGNRELSEAEERIHAAARRRGSRGNFLYNFVTHSRSRQKRRANHARGFISEDEITLRRRRFRRYSCRC</sequence>
<gene>
    <name evidence="2" type="ORF">ARAM_007376</name>
</gene>
<dbReference type="Proteomes" id="UP000034291">
    <property type="component" value="Unassembled WGS sequence"/>
</dbReference>
<feature type="compositionally biased region" description="Low complexity" evidence="1">
    <location>
        <begin position="136"/>
        <end position="150"/>
    </location>
</feature>
<evidence type="ECO:0000256" key="1">
    <source>
        <dbReference type="SAM" id="MobiDB-lite"/>
    </source>
</evidence>
<comment type="caution">
    <text evidence="2">The sequence shown here is derived from an EMBL/GenBank/DDBJ whole genome shotgun (WGS) entry which is preliminary data.</text>
</comment>
<name>A0A0F8UQ49_9EURO</name>
<evidence type="ECO:0000313" key="2">
    <source>
        <dbReference type="EMBL" id="KKK21623.1"/>
    </source>
</evidence>
<dbReference type="OrthoDB" id="4508709at2759"/>
<evidence type="ECO:0000313" key="3">
    <source>
        <dbReference type="Proteomes" id="UP000034291"/>
    </source>
</evidence>
<dbReference type="EMBL" id="JZBS01001715">
    <property type="protein sequence ID" value="KKK21623.1"/>
    <property type="molecule type" value="Genomic_DNA"/>
</dbReference>
<feature type="compositionally biased region" description="Basic and acidic residues" evidence="1">
    <location>
        <begin position="153"/>
        <end position="192"/>
    </location>
</feature>
<reference evidence="2 3" key="1">
    <citation type="submission" date="2015-02" db="EMBL/GenBank/DDBJ databases">
        <title>Draft Genome Sequences of Two Closely-Related Aflatoxigenic Aspergillus Species Obtained from the Cote d'Ivoire.</title>
        <authorList>
            <person name="Moore G.G."/>
            <person name="Beltz S.B."/>
            <person name="Mack B.M."/>
        </authorList>
    </citation>
    <scope>NUCLEOTIDE SEQUENCE [LARGE SCALE GENOMIC DNA]</scope>
    <source>
        <strain evidence="2 3">SRRC1468</strain>
    </source>
</reference>
<protein>
    <submittedName>
        <fullName evidence="2">Uncharacterized protein</fullName>
    </submittedName>
</protein>
<keyword evidence="3" id="KW-1185">Reference proteome</keyword>
<feature type="region of interest" description="Disordered" evidence="1">
    <location>
        <begin position="128"/>
        <end position="267"/>
    </location>
</feature>
<feature type="compositionally biased region" description="Basic and acidic residues" evidence="1">
    <location>
        <begin position="245"/>
        <end position="261"/>
    </location>
</feature>
<accession>A0A0F8UQ49</accession>
<dbReference type="AlphaFoldDB" id="A0A0F8UQ49"/>